<gene>
    <name evidence="16" type="ORF">MERR_LOCUS45505</name>
</gene>
<evidence type="ECO:0000256" key="2">
    <source>
        <dbReference type="ARBA" id="ARBA00009592"/>
    </source>
</evidence>
<evidence type="ECO:0000256" key="12">
    <source>
        <dbReference type="SAM" id="Phobius"/>
    </source>
</evidence>
<organism evidence="16 17">
    <name type="scientific">Microthlaspi erraticum</name>
    <dbReference type="NCBI Taxonomy" id="1685480"/>
    <lineage>
        <taxon>Eukaryota</taxon>
        <taxon>Viridiplantae</taxon>
        <taxon>Streptophyta</taxon>
        <taxon>Embryophyta</taxon>
        <taxon>Tracheophyta</taxon>
        <taxon>Spermatophyta</taxon>
        <taxon>Magnoliopsida</taxon>
        <taxon>eudicotyledons</taxon>
        <taxon>Gunneridae</taxon>
        <taxon>Pentapetalae</taxon>
        <taxon>rosids</taxon>
        <taxon>malvids</taxon>
        <taxon>Brassicales</taxon>
        <taxon>Brassicaceae</taxon>
        <taxon>Coluteocarpeae</taxon>
        <taxon>Microthlaspi</taxon>
    </lineage>
</organism>
<evidence type="ECO:0000313" key="16">
    <source>
        <dbReference type="EMBL" id="CAA7058269.1"/>
    </source>
</evidence>
<feature type="transmembrane region" description="Helical" evidence="12">
    <location>
        <begin position="750"/>
        <end position="771"/>
    </location>
</feature>
<comment type="similarity">
    <text evidence="2">Belongs to the RLP family.</text>
</comment>
<evidence type="ECO:0000256" key="10">
    <source>
        <dbReference type="ARBA" id="ARBA00023170"/>
    </source>
</evidence>
<evidence type="ECO:0000256" key="5">
    <source>
        <dbReference type="ARBA" id="ARBA00022692"/>
    </source>
</evidence>
<sequence>MMIIPSQSFFCFFASLILYTLASPTFQRDALLEFKKEFPIGVPDPNPFVVSPLSSWNTSSGDYCSWEGVTCDANSGKVISLVLRWISFNGSLKSNSSLFKLQHLHHLHLVYCDLRGEIPSSLGNLSHLIELDLSSNSLVGKIPLSIGNLKQLSALSLGSNHLIGKIPSSLGNLSHLVYLNLLYNHLVGEVPSSVGNLNQLILLELSGNNLSGNIPVSFANLKKLSVLDLSQNQFSGGDFPRILSNLTNLSSLTLTNNHFNSPLPEVNGLHKLKHFDAGGNSFFGKIPTSLFKIHSLRELYLQENQLEGTLEIDSTTSGFSNLMYLYLSHNSLIGPIPESLSKIVSLYSLDLSYNRLEGQIPSFLWRLSSLKLSHNSFTSLEKPLQVILNGSHFDLGSNSLQGVFPRWICCLRSATFLDLSNNHLIGSIPSCLINSISSLIFMNLKNNNMSGSLPDIFINATKLQSLDVSRNQLVGKLPKSLINCNNVGILNLKGNKIKDTFPFWLKSLGSLRVLLLGSNAFYGPIYRPSTDFGFPTLRIIDISHNSFNGTLPQDYFVNWLEMSSVGINVTIVNPYSVYMGTVYGYQDSMDMNYKGVETDFSRIYLGFKAIDFSGNKFEGWIPKSIGLLKDLRLLNLSGNAFTGNIPTSLANITYLEALDLSRNNLAGHIPRDLGNLSFVSYFDFSHNLLEGPVPRGTQFQRQNCSSFEDNLGLVGLEDICGNNHVPDATPSQSQQPEDFSYESEQVVNRIAAAIAYVPGVLCGLVIGHIFIRGQPRTRWSRGYMWK</sequence>
<feature type="chain" id="PRO_5025695297" evidence="13">
    <location>
        <begin position="23"/>
        <end position="786"/>
    </location>
</feature>
<dbReference type="InterPro" id="IPR055414">
    <property type="entry name" value="LRR_R13L4/SHOC2-like"/>
</dbReference>
<keyword evidence="3" id="KW-1003">Cell membrane</keyword>
<evidence type="ECO:0000256" key="8">
    <source>
        <dbReference type="ARBA" id="ARBA00022989"/>
    </source>
</evidence>
<dbReference type="FunFam" id="3.80.10.10:FF:000095">
    <property type="entry name" value="LRR receptor-like serine/threonine-protein kinase GSO1"/>
    <property type="match status" value="1"/>
</dbReference>
<dbReference type="Pfam" id="PF00560">
    <property type="entry name" value="LRR_1"/>
    <property type="match status" value="6"/>
</dbReference>
<dbReference type="SMART" id="SM00365">
    <property type="entry name" value="LRR_SD22"/>
    <property type="match status" value="4"/>
</dbReference>
<evidence type="ECO:0000256" key="9">
    <source>
        <dbReference type="ARBA" id="ARBA00023136"/>
    </source>
</evidence>
<keyword evidence="8 12" id="KW-1133">Transmembrane helix</keyword>
<dbReference type="InterPro" id="IPR032675">
    <property type="entry name" value="LRR_dom_sf"/>
</dbReference>
<dbReference type="Pfam" id="PF23598">
    <property type="entry name" value="LRR_14"/>
    <property type="match status" value="1"/>
</dbReference>
<keyword evidence="10" id="KW-0675">Receptor</keyword>
<dbReference type="AlphaFoldDB" id="A0A6D2L0J6"/>
<feature type="signal peptide" evidence="13">
    <location>
        <begin position="1"/>
        <end position="22"/>
    </location>
</feature>
<keyword evidence="9 12" id="KW-0472">Membrane</keyword>
<evidence type="ECO:0000256" key="11">
    <source>
        <dbReference type="ARBA" id="ARBA00023180"/>
    </source>
</evidence>
<evidence type="ECO:0000256" key="7">
    <source>
        <dbReference type="ARBA" id="ARBA00022737"/>
    </source>
</evidence>
<evidence type="ECO:0000256" key="1">
    <source>
        <dbReference type="ARBA" id="ARBA00004251"/>
    </source>
</evidence>
<accession>A0A6D2L0J6</accession>
<evidence type="ECO:0000256" key="3">
    <source>
        <dbReference type="ARBA" id="ARBA00022475"/>
    </source>
</evidence>
<dbReference type="FunFam" id="3.80.10.10:FF:000213">
    <property type="entry name" value="Tyrosine-sulfated glycopeptide receptor 1"/>
    <property type="match status" value="1"/>
</dbReference>
<keyword evidence="7" id="KW-0677">Repeat</keyword>
<keyword evidence="11" id="KW-0325">Glycoprotein</keyword>
<keyword evidence="6 13" id="KW-0732">Signal</keyword>
<comment type="caution">
    <text evidence="16">The sequence shown here is derived from an EMBL/GenBank/DDBJ whole genome shotgun (WGS) entry which is preliminary data.</text>
</comment>
<keyword evidence="17" id="KW-1185">Reference proteome</keyword>
<dbReference type="EMBL" id="CACVBM020001718">
    <property type="protein sequence ID" value="CAA7058269.1"/>
    <property type="molecule type" value="Genomic_DNA"/>
</dbReference>
<evidence type="ECO:0000313" key="17">
    <source>
        <dbReference type="Proteomes" id="UP000467841"/>
    </source>
</evidence>
<dbReference type="Gene3D" id="3.80.10.10">
    <property type="entry name" value="Ribonuclease Inhibitor"/>
    <property type="match status" value="3"/>
</dbReference>
<evidence type="ECO:0000259" key="14">
    <source>
        <dbReference type="Pfam" id="PF08263"/>
    </source>
</evidence>
<keyword evidence="5 12" id="KW-0812">Transmembrane</keyword>
<dbReference type="InterPro" id="IPR013210">
    <property type="entry name" value="LRR_N_plant-typ"/>
</dbReference>
<dbReference type="OrthoDB" id="1070245at2759"/>
<evidence type="ECO:0000256" key="6">
    <source>
        <dbReference type="ARBA" id="ARBA00022729"/>
    </source>
</evidence>
<evidence type="ECO:0000259" key="15">
    <source>
        <dbReference type="Pfam" id="PF23598"/>
    </source>
</evidence>
<dbReference type="GO" id="GO:0005886">
    <property type="term" value="C:plasma membrane"/>
    <property type="evidence" value="ECO:0007669"/>
    <property type="project" value="UniProtKB-SubCell"/>
</dbReference>
<keyword evidence="4" id="KW-0433">Leucine-rich repeat</keyword>
<proteinExistence type="inferred from homology"/>
<dbReference type="PANTHER" id="PTHR48052:SF85">
    <property type="entry name" value="LEUCINE-RICH REPEAT-CONTAINING N-TERMINAL PLANT-TYPE DOMAIN-CONTAINING PROTEIN"/>
    <property type="match status" value="1"/>
</dbReference>
<feature type="domain" description="Leucine-rich repeat-containing N-terminal plant-type" evidence="14">
    <location>
        <begin position="27"/>
        <end position="72"/>
    </location>
</feature>
<dbReference type="FunFam" id="3.80.10.10:FF:000275">
    <property type="entry name" value="Leucine-rich repeat receptor-like protein kinase"/>
    <property type="match status" value="1"/>
</dbReference>
<reference evidence="16" key="1">
    <citation type="submission" date="2020-01" db="EMBL/GenBank/DDBJ databases">
        <authorList>
            <person name="Mishra B."/>
        </authorList>
    </citation>
    <scope>NUCLEOTIDE SEQUENCE [LARGE SCALE GENOMIC DNA]</scope>
</reference>
<dbReference type="InterPro" id="IPR001611">
    <property type="entry name" value="Leu-rich_rpt"/>
</dbReference>
<dbReference type="PANTHER" id="PTHR48052">
    <property type="entry name" value="UNNAMED PRODUCT"/>
    <property type="match status" value="1"/>
</dbReference>
<feature type="domain" description="Disease resistance R13L4/SHOC-2-like LRR" evidence="15">
    <location>
        <begin position="169"/>
        <end position="370"/>
    </location>
</feature>
<dbReference type="Pfam" id="PF08263">
    <property type="entry name" value="LRRNT_2"/>
    <property type="match status" value="1"/>
</dbReference>
<evidence type="ECO:0000256" key="13">
    <source>
        <dbReference type="SAM" id="SignalP"/>
    </source>
</evidence>
<protein>
    <submittedName>
        <fullName evidence="16">Uncharacterized protein</fullName>
    </submittedName>
</protein>
<dbReference type="Proteomes" id="UP000467841">
    <property type="component" value="Unassembled WGS sequence"/>
</dbReference>
<comment type="subcellular location">
    <subcellularLocation>
        <location evidence="1">Cell membrane</location>
        <topology evidence="1">Single-pass type I membrane protein</topology>
    </subcellularLocation>
</comment>
<dbReference type="SUPFAM" id="SSF52058">
    <property type="entry name" value="L domain-like"/>
    <property type="match status" value="3"/>
</dbReference>
<name>A0A6D2L0J6_9BRAS</name>
<evidence type="ECO:0000256" key="4">
    <source>
        <dbReference type="ARBA" id="ARBA00022614"/>
    </source>
</evidence>